<reference evidence="4" key="1">
    <citation type="submission" date="2016-10" db="EMBL/GenBank/DDBJ databases">
        <authorList>
            <person name="Varghese N."/>
            <person name="Submissions S."/>
        </authorList>
    </citation>
    <scope>NUCLEOTIDE SEQUENCE [LARGE SCALE GENOMIC DNA]</scope>
    <source>
        <strain evidence="4">LP51</strain>
    </source>
</reference>
<gene>
    <name evidence="3" type="ORF">SAMN05421739_101545</name>
</gene>
<name>A0A1I2N6W7_9BACT</name>
<evidence type="ECO:0000256" key="2">
    <source>
        <dbReference type="RuleBase" id="RU004508"/>
    </source>
</evidence>
<dbReference type="InterPro" id="IPR015422">
    <property type="entry name" value="PyrdxlP-dep_Trfase_small"/>
</dbReference>
<dbReference type="Gene3D" id="3.90.1150.10">
    <property type="entry name" value="Aspartate Aminotransferase, domain 1"/>
    <property type="match status" value="1"/>
</dbReference>
<dbReference type="InterPro" id="IPR015424">
    <property type="entry name" value="PyrdxlP-dep_Trfase"/>
</dbReference>
<protein>
    <submittedName>
        <fullName evidence="3">dTDP-4-amino-4,6-dideoxygalactose transaminase</fullName>
    </submittedName>
</protein>
<dbReference type="Proteomes" id="UP000198724">
    <property type="component" value="Unassembled WGS sequence"/>
</dbReference>
<dbReference type="EMBL" id="FOOT01000001">
    <property type="protein sequence ID" value="SFF97101.1"/>
    <property type="molecule type" value="Genomic_DNA"/>
</dbReference>
<accession>A0A1I2N6W7</accession>
<dbReference type="Gene3D" id="3.40.640.10">
    <property type="entry name" value="Type I PLP-dependent aspartate aminotransferase-like (Major domain)"/>
    <property type="match status" value="1"/>
</dbReference>
<organism evidence="3 4">
    <name type="scientific">Pontibacter chinhatensis</name>
    <dbReference type="NCBI Taxonomy" id="1436961"/>
    <lineage>
        <taxon>Bacteria</taxon>
        <taxon>Pseudomonadati</taxon>
        <taxon>Bacteroidota</taxon>
        <taxon>Cytophagia</taxon>
        <taxon>Cytophagales</taxon>
        <taxon>Hymenobacteraceae</taxon>
        <taxon>Pontibacter</taxon>
    </lineage>
</organism>
<proteinExistence type="inferred from homology"/>
<keyword evidence="4" id="KW-1185">Reference proteome</keyword>
<dbReference type="GO" id="GO:0008483">
    <property type="term" value="F:transaminase activity"/>
    <property type="evidence" value="ECO:0007669"/>
    <property type="project" value="TreeGrafter"/>
</dbReference>
<evidence type="ECO:0000256" key="1">
    <source>
        <dbReference type="ARBA" id="ARBA00037999"/>
    </source>
</evidence>
<dbReference type="STRING" id="1436961.SAMN05421739_101545"/>
<dbReference type="Pfam" id="PF01041">
    <property type="entry name" value="DegT_DnrJ_EryC1"/>
    <property type="match status" value="1"/>
</dbReference>
<dbReference type="OrthoDB" id="9766188at2"/>
<dbReference type="InterPro" id="IPR000653">
    <property type="entry name" value="DegT/StrS_aminotransferase"/>
</dbReference>
<keyword evidence="2" id="KW-0663">Pyridoxal phosphate</keyword>
<dbReference type="PANTHER" id="PTHR30244">
    <property type="entry name" value="TRANSAMINASE"/>
    <property type="match status" value="1"/>
</dbReference>
<dbReference type="InterPro" id="IPR015421">
    <property type="entry name" value="PyrdxlP-dep_Trfase_major"/>
</dbReference>
<comment type="similarity">
    <text evidence="1 2">Belongs to the DegT/DnrJ/EryC1 family.</text>
</comment>
<dbReference type="RefSeq" id="WP_092098761.1">
    <property type="nucleotide sequence ID" value="NZ_FOOT01000001.1"/>
</dbReference>
<evidence type="ECO:0000313" key="3">
    <source>
        <dbReference type="EMBL" id="SFF97101.1"/>
    </source>
</evidence>
<dbReference type="SUPFAM" id="SSF53383">
    <property type="entry name" value="PLP-dependent transferases"/>
    <property type="match status" value="1"/>
</dbReference>
<sequence>MKKFSSVIVPRFAIWPTLPPSIHLKEGSAWLPFPLNQESCRIFSRARQAIWSACKALELGSGDTVLVPAYHHGSEVEALVLAGLTVKYYEINDALEPDEVTLLPLLDETVKALYLIHYLGFPQDGAFWRKWCDDRNLLLIEDAAQAFLTTKDDTPVGAFGHMAVFCLYKTYGIPDGGAVVSIKPPQPPQLRAESGYWRMVKRHLNWIATRRGEVGFFHSLVKPAISWWKRTNDRPHAEFDMGNPDTPPSVMSSKLLPKLLCQDTARKRRRNYEFLLEHLSDMVPRQFAYLPEGACPFAFPLEVQDAQQFLSRLRRRGILGLLFWINPHPSLPVEDFPRSRFLRERVLALPVHQELTERDMLRIVRAVRECSASLPTQFAAVV</sequence>
<dbReference type="GO" id="GO:0030170">
    <property type="term" value="F:pyridoxal phosphate binding"/>
    <property type="evidence" value="ECO:0007669"/>
    <property type="project" value="TreeGrafter"/>
</dbReference>
<dbReference type="PANTHER" id="PTHR30244:SF34">
    <property type="entry name" value="DTDP-4-AMINO-4,6-DIDEOXYGALACTOSE TRANSAMINASE"/>
    <property type="match status" value="1"/>
</dbReference>
<dbReference type="AlphaFoldDB" id="A0A1I2N6W7"/>
<evidence type="ECO:0000313" key="4">
    <source>
        <dbReference type="Proteomes" id="UP000198724"/>
    </source>
</evidence>
<dbReference type="GO" id="GO:0000271">
    <property type="term" value="P:polysaccharide biosynthetic process"/>
    <property type="evidence" value="ECO:0007669"/>
    <property type="project" value="TreeGrafter"/>
</dbReference>